<proteinExistence type="inferred from homology"/>
<keyword evidence="3" id="KW-1185">Reference proteome</keyword>
<accession>A0ABT1RP02</accession>
<sequence>MYEGLYRKLPSTKAYLDRIGMDAPQEPDEAYLDRLILAHQYQVPFENIDTSDKHLTVSLDTEVIFDKIVIRKRGGCCFELNALFLKLLTALGFDAWACRCRVLRGKDFFPPSSHRAALVRLNDGIYFCDVGYGGPQPACAVKVEDGSQKSSAGQTFRIRREDDYWWTLLYMSKSGPEETMQFTMMPEDEVDFVPLSHFCFTHPDSFFSSGERVISRRIPGGSVSIEDNLFTRVLDGVREEAVITDEEQYRKLLIQEFGIKL</sequence>
<dbReference type="Gene3D" id="2.40.128.150">
    <property type="entry name" value="Cysteine proteinases"/>
    <property type="match status" value="1"/>
</dbReference>
<reference evidence="2 3" key="1">
    <citation type="submission" date="2022-06" db="EMBL/GenBank/DDBJ databases">
        <title>Isolation of gut microbiota from human fecal samples.</title>
        <authorList>
            <person name="Pamer E.G."/>
            <person name="Barat B."/>
            <person name="Waligurski E."/>
            <person name="Medina S."/>
            <person name="Paddock L."/>
            <person name="Mostad J."/>
        </authorList>
    </citation>
    <scope>NUCLEOTIDE SEQUENCE [LARGE SCALE GENOMIC DNA]</scope>
    <source>
        <strain evidence="2 3">SL.3.17</strain>
    </source>
</reference>
<evidence type="ECO:0000313" key="2">
    <source>
        <dbReference type="EMBL" id="MCQ4636921.1"/>
    </source>
</evidence>
<name>A0ABT1RP02_9FIRM</name>
<comment type="caution">
    <text evidence="2">The sequence shown here is derived from an EMBL/GenBank/DDBJ whole genome shotgun (WGS) entry which is preliminary data.</text>
</comment>
<gene>
    <name evidence="2" type="ORF">NE619_09275</name>
</gene>
<dbReference type="Pfam" id="PF00797">
    <property type="entry name" value="Acetyltransf_2"/>
    <property type="match status" value="1"/>
</dbReference>
<protein>
    <submittedName>
        <fullName evidence="2">Arylamine N-acetyltransferase</fullName>
    </submittedName>
</protein>
<dbReference type="PANTHER" id="PTHR11786">
    <property type="entry name" value="N-HYDROXYARYLAMINE O-ACETYLTRANSFERASE"/>
    <property type="match status" value="1"/>
</dbReference>
<dbReference type="Gene3D" id="3.30.2140.10">
    <property type="entry name" value="Arylamine N-acetyltransferase"/>
    <property type="match status" value="1"/>
</dbReference>
<dbReference type="Proteomes" id="UP001524502">
    <property type="component" value="Unassembled WGS sequence"/>
</dbReference>
<dbReference type="PANTHER" id="PTHR11786:SF0">
    <property type="entry name" value="ARYLAMINE N-ACETYLTRANSFERASE 4-RELATED"/>
    <property type="match status" value="1"/>
</dbReference>
<evidence type="ECO:0000256" key="1">
    <source>
        <dbReference type="ARBA" id="ARBA00006547"/>
    </source>
</evidence>
<organism evidence="2 3">
    <name type="scientific">Anaerovorax odorimutans</name>
    <dbReference type="NCBI Taxonomy" id="109327"/>
    <lineage>
        <taxon>Bacteria</taxon>
        <taxon>Bacillati</taxon>
        <taxon>Bacillota</taxon>
        <taxon>Clostridia</taxon>
        <taxon>Peptostreptococcales</taxon>
        <taxon>Anaerovoracaceae</taxon>
        <taxon>Anaerovorax</taxon>
    </lineage>
</organism>
<dbReference type="RefSeq" id="WP_256132112.1">
    <property type="nucleotide sequence ID" value="NZ_JANFXK010000009.1"/>
</dbReference>
<evidence type="ECO:0000313" key="3">
    <source>
        <dbReference type="Proteomes" id="UP001524502"/>
    </source>
</evidence>
<dbReference type="SUPFAM" id="SSF54001">
    <property type="entry name" value="Cysteine proteinases"/>
    <property type="match status" value="1"/>
</dbReference>
<comment type="similarity">
    <text evidence="1">Belongs to the arylamine N-acetyltransferase family.</text>
</comment>
<dbReference type="InterPro" id="IPR038765">
    <property type="entry name" value="Papain-like_cys_pep_sf"/>
</dbReference>
<dbReference type="InterPro" id="IPR001447">
    <property type="entry name" value="Arylamine_N-AcTrfase"/>
</dbReference>
<dbReference type="EMBL" id="JANFXK010000009">
    <property type="protein sequence ID" value="MCQ4636921.1"/>
    <property type="molecule type" value="Genomic_DNA"/>
</dbReference>